<dbReference type="Pfam" id="PF04542">
    <property type="entry name" value="Sigma70_r2"/>
    <property type="match status" value="1"/>
</dbReference>
<name>A0A645C6J4_9ZZZZ</name>
<feature type="domain" description="RNA polymerase sigma factor 70 region 4 type 2" evidence="6">
    <location>
        <begin position="110"/>
        <end position="157"/>
    </location>
</feature>
<evidence type="ECO:0000256" key="3">
    <source>
        <dbReference type="ARBA" id="ARBA00023082"/>
    </source>
</evidence>
<dbReference type="InterPro" id="IPR036388">
    <property type="entry name" value="WH-like_DNA-bd_sf"/>
</dbReference>
<evidence type="ECO:0000256" key="1">
    <source>
        <dbReference type="ARBA" id="ARBA00010641"/>
    </source>
</evidence>
<dbReference type="SUPFAM" id="SSF88946">
    <property type="entry name" value="Sigma2 domain of RNA polymerase sigma factors"/>
    <property type="match status" value="1"/>
</dbReference>
<dbReference type="InterPro" id="IPR013324">
    <property type="entry name" value="RNA_pol_sigma_r3/r4-like"/>
</dbReference>
<reference evidence="7" key="1">
    <citation type="submission" date="2019-08" db="EMBL/GenBank/DDBJ databases">
        <authorList>
            <person name="Kucharzyk K."/>
            <person name="Murdoch R.W."/>
            <person name="Higgins S."/>
            <person name="Loffler F."/>
        </authorList>
    </citation>
    <scope>NUCLEOTIDE SEQUENCE</scope>
</reference>
<dbReference type="EMBL" id="VSSQ01023800">
    <property type="protein sequence ID" value="MPM70943.1"/>
    <property type="molecule type" value="Genomic_DNA"/>
</dbReference>
<dbReference type="Gene3D" id="1.10.10.10">
    <property type="entry name" value="Winged helix-like DNA-binding domain superfamily/Winged helix DNA-binding domain"/>
    <property type="match status" value="1"/>
</dbReference>
<evidence type="ECO:0000259" key="5">
    <source>
        <dbReference type="Pfam" id="PF04542"/>
    </source>
</evidence>
<dbReference type="InterPro" id="IPR013249">
    <property type="entry name" value="RNA_pol_sigma70_r4_t2"/>
</dbReference>
<dbReference type="InterPro" id="IPR013325">
    <property type="entry name" value="RNA_pol_sigma_r2"/>
</dbReference>
<dbReference type="GO" id="GO:0006352">
    <property type="term" value="P:DNA-templated transcription initiation"/>
    <property type="evidence" value="ECO:0007669"/>
    <property type="project" value="InterPro"/>
</dbReference>
<protein>
    <recommendedName>
        <fullName evidence="8">ECF RNA polymerase sigma factor SigW</fullName>
    </recommendedName>
</protein>
<dbReference type="GO" id="GO:0016987">
    <property type="term" value="F:sigma factor activity"/>
    <property type="evidence" value="ECO:0007669"/>
    <property type="project" value="UniProtKB-KW"/>
</dbReference>
<dbReference type="AlphaFoldDB" id="A0A645C6J4"/>
<sequence>MIKEENKDAFLKVIETNKGIIYKVSRAYCYHDEDRKDLIQEIIIQLWNSFSKYNDQYQLSTWIYRIAINVAISFYRKNSVRNNMTTQLTSAVNFIDDSHTKELEDDIALLYRFIHELNSLDKALMLFYLEQKTYKEIADILDISETNVATRIGRVKKVIKQKFLAINK</sequence>
<dbReference type="SUPFAM" id="SSF88659">
    <property type="entry name" value="Sigma3 and sigma4 domains of RNA polymerase sigma factors"/>
    <property type="match status" value="1"/>
</dbReference>
<evidence type="ECO:0000313" key="7">
    <source>
        <dbReference type="EMBL" id="MPM70943.1"/>
    </source>
</evidence>
<dbReference type="PANTHER" id="PTHR43133">
    <property type="entry name" value="RNA POLYMERASE ECF-TYPE SIGMA FACTO"/>
    <property type="match status" value="1"/>
</dbReference>
<evidence type="ECO:0000256" key="4">
    <source>
        <dbReference type="ARBA" id="ARBA00023163"/>
    </source>
</evidence>
<gene>
    <name evidence="7" type="ORF">SDC9_117905</name>
</gene>
<dbReference type="InterPro" id="IPR007627">
    <property type="entry name" value="RNA_pol_sigma70_r2"/>
</dbReference>
<dbReference type="GO" id="GO:0003677">
    <property type="term" value="F:DNA binding"/>
    <property type="evidence" value="ECO:0007669"/>
    <property type="project" value="InterPro"/>
</dbReference>
<evidence type="ECO:0000259" key="6">
    <source>
        <dbReference type="Pfam" id="PF08281"/>
    </source>
</evidence>
<accession>A0A645C6J4</accession>
<dbReference type="Pfam" id="PF08281">
    <property type="entry name" value="Sigma70_r4_2"/>
    <property type="match status" value="1"/>
</dbReference>
<keyword evidence="4" id="KW-0804">Transcription</keyword>
<keyword evidence="3" id="KW-0731">Sigma factor</keyword>
<organism evidence="7">
    <name type="scientific">bioreactor metagenome</name>
    <dbReference type="NCBI Taxonomy" id="1076179"/>
    <lineage>
        <taxon>unclassified sequences</taxon>
        <taxon>metagenomes</taxon>
        <taxon>ecological metagenomes</taxon>
    </lineage>
</organism>
<evidence type="ECO:0008006" key="8">
    <source>
        <dbReference type="Google" id="ProtNLM"/>
    </source>
</evidence>
<dbReference type="InterPro" id="IPR014284">
    <property type="entry name" value="RNA_pol_sigma-70_dom"/>
</dbReference>
<evidence type="ECO:0000256" key="2">
    <source>
        <dbReference type="ARBA" id="ARBA00023015"/>
    </source>
</evidence>
<dbReference type="PANTHER" id="PTHR43133:SF45">
    <property type="entry name" value="RNA POLYMERASE ECF-TYPE SIGMA FACTOR"/>
    <property type="match status" value="1"/>
</dbReference>
<dbReference type="InterPro" id="IPR039425">
    <property type="entry name" value="RNA_pol_sigma-70-like"/>
</dbReference>
<dbReference type="NCBIfam" id="TIGR02937">
    <property type="entry name" value="sigma70-ECF"/>
    <property type="match status" value="1"/>
</dbReference>
<comment type="caution">
    <text evidence="7">The sequence shown here is derived from an EMBL/GenBank/DDBJ whole genome shotgun (WGS) entry which is preliminary data.</text>
</comment>
<feature type="domain" description="RNA polymerase sigma-70 region 2" evidence="5">
    <location>
        <begin position="14"/>
        <end position="79"/>
    </location>
</feature>
<comment type="similarity">
    <text evidence="1">Belongs to the sigma-70 factor family. ECF subfamily.</text>
</comment>
<dbReference type="Gene3D" id="1.10.1740.10">
    <property type="match status" value="1"/>
</dbReference>
<keyword evidence="2" id="KW-0805">Transcription regulation</keyword>
<proteinExistence type="inferred from homology"/>